<organism evidence="2 3">
    <name type="scientific">Paludibacterium denitrificans</name>
    <dbReference type="NCBI Taxonomy" id="2675226"/>
    <lineage>
        <taxon>Bacteria</taxon>
        <taxon>Pseudomonadati</taxon>
        <taxon>Pseudomonadota</taxon>
        <taxon>Betaproteobacteria</taxon>
        <taxon>Neisseriales</taxon>
        <taxon>Chromobacteriaceae</taxon>
        <taxon>Paludibacterium</taxon>
    </lineage>
</organism>
<dbReference type="EMBL" id="WLYX01000001">
    <property type="protein sequence ID" value="MTD34074.1"/>
    <property type="molecule type" value="Genomic_DNA"/>
</dbReference>
<feature type="region of interest" description="Disordered" evidence="1">
    <location>
        <begin position="1"/>
        <end position="43"/>
    </location>
</feature>
<sequence>MWPETDETEPNPEEKQKGQPQLNGRRNGFDRLESESAASHEAAHGWGFSKPLSVRKRTGKAGHWTRHWLSIFFIYQEKNMAMELIEVTDEAVFELRSAGWVIKSPIFRNGQVVFPVFKKKR</sequence>
<evidence type="ECO:0000313" key="3">
    <source>
        <dbReference type="Proteomes" id="UP000446658"/>
    </source>
</evidence>
<dbReference type="AlphaFoldDB" id="A0A844GHD5"/>
<evidence type="ECO:0000256" key="1">
    <source>
        <dbReference type="SAM" id="MobiDB-lite"/>
    </source>
</evidence>
<dbReference type="Proteomes" id="UP000446658">
    <property type="component" value="Unassembled WGS sequence"/>
</dbReference>
<dbReference type="RefSeq" id="WP_230371263.1">
    <property type="nucleotide sequence ID" value="NZ_WLYX01000001.1"/>
</dbReference>
<keyword evidence="3" id="KW-1185">Reference proteome</keyword>
<gene>
    <name evidence="2" type="ORF">GKE73_16775</name>
</gene>
<reference evidence="2 3" key="1">
    <citation type="submission" date="2019-11" db="EMBL/GenBank/DDBJ databases">
        <title>Draft genome sequence of Paludibacterium sp. dN18-1.</title>
        <authorList>
            <person name="Im W.-T."/>
        </authorList>
    </citation>
    <scope>NUCLEOTIDE SEQUENCE [LARGE SCALE GENOMIC DNA]</scope>
    <source>
        <strain evidence="3">dN 18-1</strain>
    </source>
</reference>
<proteinExistence type="predicted"/>
<protein>
    <submittedName>
        <fullName evidence="2">Uncharacterized protein</fullName>
    </submittedName>
</protein>
<feature type="compositionally biased region" description="Acidic residues" evidence="1">
    <location>
        <begin position="1"/>
        <end position="11"/>
    </location>
</feature>
<accession>A0A844GHD5</accession>
<comment type="caution">
    <text evidence="2">The sequence shown here is derived from an EMBL/GenBank/DDBJ whole genome shotgun (WGS) entry which is preliminary data.</text>
</comment>
<name>A0A844GHD5_9NEIS</name>
<evidence type="ECO:0000313" key="2">
    <source>
        <dbReference type="EMBL" id="MTD34074.1"/>
    </source>
</evidence>